<accession>A0A8J8GNU1</accession>
<proteinExistence type="predicted"/>
<keyword evidence="5" id="KW-1185">Reference proteome</keyword>
<dbReference type="AlphaFoldDB" id="A0A8J8GNU1"/>
<evidence type="ECO:0000313" key="3">
    <source>
        <dbReference type="EMBL" id="NUC71472.1"/>
    </source>
</evidence>
<dbReference type="EMBL" id="JABURA010000001">
    <property type="protein sequence ID" value="NUB92613.1"/>
    <property type="molecule type" value="Genomic_DNA"/>
</dbReference>
<evidence type="ECO:0000313" key="4">
    <source>
        <dbReference type="Proteomes" id="UP000728647"/>
    </source>
</evidence>
<evidence type="ECO:0000313" key="2">
    <source>
        <dbReference type="EMBL" id="NUB92613.1"/>
    </source>
</evidence>
<protein>
    <submittedName>
        <fullName evidence="2">Uncharacterized protein</fullName>
    </submittedName>
</protein>
<dbReference type="RefSeq" id="WP_174679488.1">
    <property type="nucleotide sequence ID" value="NZ_JABUQZ010000001.1"/>
</dbReference>
<feature type="region of interest" description="Disordered" evidence="1">
    <location>
        <begin position="27"/>
        <end position="53"/>
    </location>
</feature>
<reference evidence="2 5" key="1">
    <citation type="submission" date="2020-06" db="EMBL/GenBank/DDBJ databases">
        <title>Haloterrigena sp. nov., an extremely halophilic archaeon isolated from a saline sediment.</title>
        <authorList>
            <person name="Liu B.-B."/>
        </authorList>
    </citation>
    <scope>NUCLEOTIDE SEQUENCE</scope>
    <source>
        <strain evidence="2">SYSU A121-1</strain>
        <strain evidence="3 5">SYSU A558-1</strain>
    </source>
</reference>
<sequence>MTHTDWKPKPALECSCGREVWDHEAPHRINDGEVDGDVSFSDAVLEGFRDEDD</sequence>
<dbReference type="EMBL" id="JABUQZ010000001">
    <property type="protein sequence ID" value="NUC71472.1"/>
    <property type="molecule type" value="Genomic_DNA"/>
</dbReference>
<name>A0A8J8GNU1_9EURY</name>
<comment type="caution">
    <text evidence="2">The sequence shown here is derived from an EMBL/GenBank/DDBJ whole genome shotgun (WGS) entry which is preliminary data.</text>
</comment>
<dbReference type="OrthoDB" id="223633at2157"/>
<organism evidence="2 4">
    <name type="scientific">Haloterrigena gelatinilytica</name>
    <dbReference type="NCBI Taxonomy" id="2741724"/>
    <lineage>
        <taxon>Archaea</taxon>
        <taxon>Methanobacteriati</taxon>
        <taxon>Methanobacteriota</taxon>
        <taxon>Stenosarchaea group</taxon>
        <taxon>Halobacteria</taxon>
        <taxon>Halobacteriales</taxon>
        <taxon>Natrialbaceae</taxon>
        <taxon>Haloterrigena</taxon>
    </lineage>
</organism>
<gene>
    <name evidence="2" type="ORF">HT576_16520</name>
    <name evidence="3" type="ORF">HTZ84_03955</name>
</gene>
<dbReference type="Proteomes" id="UP000728647">
    <property type="component" value="Unassembled WGS sequence"/>
</dbReference>
<dbReference type="Proteomes" id="UP001016761">
    <property type="component" value="Unassembled WGS sequence"/>
</dbReference>
<evidence type="ECO:0000256" key="1">
    <source>
        <dbReference type="SAM" id="MobiDB-lite"/>
    </source>
</evidence>
<evidence type="ECO:0000313" key="5">
    <source>
        <dbReference type="Proteomes" id="UP001016761"/>
    </source>
</evidence>